<dbReference type="VEuPathDB" id="VectorBase:BGLAX_050127"/>
<sequence>MQLRELKEDSRRTELELLQELDMLHDKNSVMSNLLDIINERAEAAEEELERRVQETTTHSPARSASNVSQVSALSDTSMGSDEVFLTAHSAKEGVITRDWEGKLKVRIESLERLLAEERQKVSMMERKLLLAGIDTTAPSVSDDVKLRMREKEMLQEEVRVTWLSLMLSFSGPRKGKRRY</sequence>
<keyword evidence="1" id="KW-0175">Coiled coil</keyword>
<reference evidence="3" key="1">
    <citation type="submission" date="2020-05" db="UniProtKB">
        <authorList>
            <consortium name="EnsemblMetazoa"/>
        </authorList>
    </citation>
    <scope>IDENTIFICATION</scope>
    <source>
        <strain evidence="3">BB02</strain>
    </source>
</reference>
<dbReference type="AlphaFoldDB" id="A0A2C9M2Y6"/>
<proteinExistence type="predicted"/>
<feature type="coiled-coil region" evidence="1">
    <location>
        <begin position="101"/>
        <end position="128"/>
    </location>
</feature>
<accession>A0A2C9M2Y6</accession>
<organism evidence="3 4">
    <name type="scientific">Biomphalaria glabrata</name>
    <name type="common">Bloodfluke planorb</name>
    <name type="synonym">Freshwater snail</name>
    <dbReference type="NCBI Taxonomy" id="6526"/>
    <lineage>
        <taxon>Eukaryota</taxon>
        <taxon>Metazoa</taxon>
        <taxon>Spiralia</taxon>
        <taxon>Lophotrochozoa</taxon>
        <taxon>Mollusca</taxon>
        <taxon>Gastropoda</taxon>
        <taxon>Heterobranchia</taxon>
        <taxon>Euthyneura</taxon>
        <taxon>Panpulmonata</taxon>
        <taxon>Hygrophila</taxon>
        <taxon>Lymnaeoidea</taxon>
        <taxon>Planorbidae</taxon>
        <taxon>Biomphalaria</taxon>
    </lineage>
</organism>
<dbReference type="VEuPathDB" id="VectorBase:BGLB037964"/>
<protein>
    <submittedName>
        <fullName evidence="3">Uncharacterized protein</fullName>
    </submittedName>
</protein>
<dbReference type="Proteomes" id="UP000076420">
    <property type="component" value="Unassembled WGS sequence"/>
</dbReference>
<evidence type="ECO:0000313" key="4">
    <source>
        <dbReference type="Proteomes" id="UP000076420"/>
    </source>
</evidence>
<dbReference type="KEGG" id="bgt:106073731"/>
<gene>
    <name evidence="3" type="primary">106073731</name>
</gene>
<evidence type="ECO:0000313" key="3">
    <source>
        <dbReference type="EnsemblMetazoa" id="BGLB037964-PA"/>
    </source>
</evidence>
<feature type="compositionally biased region" description="Polar residues" evidence="2">
    <location>
        <begin position="55"/>
        <end position="70"/>
    </location>
</feature>
<feature type="region of interest" description="Disordered" evidence="2">
    <location>
        <begin position="49"/>
        <end position="70"/>
    </location>
</feature>
<dbReference type="EnsemblMetazoa" id="BGLB037964-RA">
    <property type="protein sequence ID" value="BGLB037964-PA"/>
    <property type="gene ID" value="BGLB037964"/>
</dbReference>
<evidence type="ECO:0000256" key="2">
    <source>
        <dbReference type="SAM" id="MobiDB-lite"/>
    </source>
</evidence>
<evidence type="ECO:0000256" key="1">
    <source>
        <dbReference type="SAM" id="Coils"/>
    </source>
</evidence>
<name>A0A2C9M2Y6_BIOGL</name>